<dbReference type="CDD" id="cd00075">
    <property type="entry name" value="HATPase"/>
    <property type="match status" value="1"/>
</dbReference>
<keyword evidence="5 9" id="KW-0808">Transferase</keyword>
<reference evidence="9 10" key="1">
    <citation type="journal article" date="2019" name="Int. J. Syst. Evol. Microbiol.">
        <title>The Global Catalogue of Microorganisms (GCM) 10K type strain sequencing project: providing services to taxonomists for standard genome sequencing and annotation.</title>
        <authorList>
            <consortium name="The Broad Institute Genomics Platform"/>
            <consortium name="The Broad Institute Genome Sequencing Center for Infectious Disease"/>
            <person name="Wu L."/>
            <person name="Ma J."/>
        </authorList>
    </citation>
    <scope>NUCLEOTIDE SEQUENCE [LARGE SCALE GENOMIC DNA]</scope>
    <source>
        <strain evidence="9 10">JCM 14718</strain>
    </source>
</reference>
<dbReference type="InterPro" id="IPR003594">
    <property type="entry name" value="HATPase_dom"/>
</dbReference>
<evidence type="ECO:0000256" key="3">
    <source>
        <dbReference type="ARBA" id="ARBA00012438"/>
    </source>
</evidence>
<dbReference type="SUPFAM" id="SSF47384">
    <property type="entry name" value="Homodimeric domain of signal transducing histidine kinase"/>
    <property type="match status" value="1"/>
</dbReference>
<dbReference type="CDD" id="cd00082">
    <property type="entry name" value="HisKA"/>
    <property type="match status" value="1"/>
</dbReference>
<evidence type="ECO:0000256" key="1">
    <source>
        <dbReference type="ARBA" id="ARBA00000085"/>
    </source>
</evidence>
<dbReference type="PANTHER" id="PTHR43547">
    <property type="entry name" value="TWO-COMPONENT HISTIDINE KINASE"/>
    <property type="match status" value="1"/>
</dbReference>
<dbReference type="InterPro" id="IPR036890">
    <property type="entry name" value="HATPase_C_sf"/>
</dbReference>
<evidence type="ECO:0000256" key="4">
    <source>
        <dbReference type="ARBA" id="ARBA00022553"/>
    </source>
</evidence>
<gene>
    <name evidence="9" type="ORF">GCM10009765_31280</name>
</gene>
<keyword evidence="10" id="KW-1185">Reference proteome</keyword>
<keyword evidence="4" id="KW-0597">Phosphoprotein</keyword>
<comment type="caution">
    <text evidence="9">The sequence shown here is derived from an EMBL/GenBank/DDBJ whole genome shotgun (WGS) entry which is preliminary data.</text>
</comment>
<dbReference type="PANTHER" id="PTHR43547:SF2">
    <property type="entry name" value="HYBRID SIGNAL TRANSDUCTION HISTIDINE KINASE C"/>
    <property type="match status" value="1"/>
</dbReference>
<dbReference type="InterPro" id="IPR036097">
    <property type="entry name" value="HisK_dim/P_sf"/>
</dbReference>
<evidence type="ECO:0000256" key="7">
    <source>
        <dbReference type="SAM" id="Phobius"/>
    </source>
</evidence>
<sequence length="341" mass="35827">MTLFLHVAPLALVGTLPMVLIGSLVLQRMRRQSIATALAVLVLVPVLATLTGVLLVNGLMFDTALKNTIVVCLLVAAISVPAGLLLGRQIAADSVWEREARARERTLESSRRELVAWISHDLRTPLAGIRAMTEALEDGVVSSPDEIAEYNRNIRRETERLSAMVDDLFQLSRITAGALQLTLSAVSLGEVVSEALAAEGAGAARKGVRLAAAEDADWPVVQGSDAELGRVLRNLLANAIRHTPPDGSVVVAAGVEGAEAWLRVDDACGGIPENEIDRVFDVAYRGTPARTPGGADAGGGLGLAVARGLVEAHAGRITASNHGPGCRFEVRLPLESSTQAA</sequence>
<dbReference type="Pfam" id="PF02518">
    <property type="entry name" value="HATPase_c"/>
    <property type="match status" value="1"/>
</dbReference>
<dbReference type="Gene3D" id="3.30.565.10">
    <property type="entry name" value="Histidine kinase-like ATPase, C-terminal domain"/>
    <property type="match status" value="1"/>
</dbReference>
<dbReference type="Proteomes" id="UP001500618">
    <property type="component" value="Unassembled WGS sequence"/>
</dbReference>
<dbReference type="Pfam" id="PF00512">
    <property type="entry name" value="HisKA"/>
    <property type="match status" value="1"/>
</dbReference>
<keyword evidence="5 9" id="KW-0418">Kinase</keyword>
<evidence type="ECO:0000256" key="2">
    <source>
        <dbReference type="ARBA" id="ARBA00004236"/>
    </source>
</evidence>
<accession>A0ABN2H0S2</accession>
<feature type="transmembrane region" description="Helical" evidence="7">
    <location>
        <begin position="67"/>
        <end position="86"/>
    </location>
</feature>
<dbReference type="EMBL" id="BAAANY010000009">
    <property type="protein sequence ID" value="GAA1679815.1"/>
    <property type="molecule type" value="Genomic_DNA"/>
</dbReference>
<evidence type="ECO:0000313" key="10">
    <source>
        <dbReference type="Proteomes" id="UP001500618"/>
    </source>
</evidence>
<dbReference type="SMART" id="SM00388">
    <property type="entry name" value="HisKA"/>
    <property type="match status" value="1"/>
</dbReference>
<dbReference type="InterPro" id="IPR004358">
    <property type="entry name" value="Sig_transdc_His_kin-like_C"/>
</dbReference>
<feature type="domain" description="Histidine kinase" evidence="8">
    <location>
        <begin position="117"/>
        <end position="336"/>
    </location>
</feature>
<dbReference type="InterPro" id="IPR003661">
    <property type="entry name" value="HisK_dim/P_dom"/>
</dbReference>
<dbReference type="InterPro" id="IPR005467">
    <property type="entry name" value="His_kinase_dom"/>
</dbReference>
<evidence type="ECO:0000259" key="8">
    <source>
        <dbReference type="PROSITE" id="PS50109"/>
    </source>
</evidence>
<keyword evidence="6" id="KW-0902">Two-component regulatory system</keyword>
<comment type="catalytic activity">
    <reaction evidence="1">
        <text>ATP + protein L-histidine = ADP + protein N-phospho-L-histidine.</text>
        <dbReference type="EC" id="2.7.13.3"/>
    </reaction>
</comment>
<feature type="transmembrane region" description="Helical" evidence="7">
    <location>
        <begin position="38"/>
        <end position="61"/>
    </location>
</feature>
<keyword evidence="7" id="KW-0812">Transmembrane</keyword>
<dbReference type="SMART" id="SM00387">
    <property type="entry name" value="HATPase_c"/>
    <property type="match status" value="1"/>
</dbReference>
<feature type="transmembrane region" description="Helical" evidence="7">
    <location>
        <begin position="6"/>
        <end position="26"/>
    </location>
</feature>
<dbReference type="PRINTS" id="PR00344">
    <property type="entry name" value="BCTRLSENSOR"/>
</dbReference>
<organism evidence="9 10">
    <name type="scientific">Fodinicola feengrottensis</name>
    <dbReference type="NCBI Taxonomy" id="435914"/>
    <lineage>
        <taxon>Bacteria</taxon>
        <taxon>Bacillati</taxon>
        <taxon>Actinomycetota</taxon>
        <taxon>Actinomycetes</taxon>
        <taxon>Mycobacteriales</taxon>
        <taxon>Fodinicola</taxon>
    </lineage>
</organism>
<proteinExistence type="predicted"/>
<keyword evidence="7" id="KW-1133">Transmembrane helix</keyword>
<dbReference type="PROSITE" id="PS50109">
    <property type="entry name" value="HIS_KIN"/>
    <property type="match status" value="1"/>
</dbReference>
<name>A0ABN2H0S2_9ACTN</name>
<evidence type="ECO:0000313" key="9">
    <source>
        <dbReference type="EMBL" id="GAA1679815.1"/>
    </source>
</evidence>
<comment type="subcellular location">
    <subcellularLocation>
        <location evidence="2">Cell membrane</location>
    </subcellularLocation>
</comment>
<protein>
    <recommendedName>
        <fullName evidence="3">histidine kinase</fullName>
        <ecNumber evidence="3">2.7.13.3</ecNumber>
    </recommendedName>
</protein>
<keyword evidence="7" id="KW-0472">Membrane</keyword>
<dbReference type="EC" id="2.7.13.3" evidence="3"/>
<dbReference type="GO" id="GO:0016301">
    <property type="term" value="F:kinase activity"/>
    <property type="evidence" value="ECO:0007669"/>
    <property type="project" value="UniProtKB-KW"/>
</dbReference>
<evidence type="ECO:0000256" key="5">
    <source>
        <dbReference type="ARBA" id="ARBA00022777"/>
    </source>
</evidence>
<evidence type="ECO:0000256" key="6">
    <source>
        <dbReference type="ARBA" id="ARBA00023012"/>
    </source>
</evidence>
<dbReference type="SUPFAM" id="SSF55874">
    <property type="entry name" value="ATPase domain of HSP90 chaperone/DNA topoisomerase II/histidine kinase"/>
    <property type="match status" value="1"/>
</dbReference>
<dbReference type="Gene3D" id="1.10.287.130">
    <property type="match status" value="1"/>
</dbReference>
<dbReference type="RefSeq" id="WP_163572290.1">
    <property type="nucleotide sequence ID" value="NZ_BAAANY010000009.1"/>
</dbReference>